<dbReference type="RefSeq" id="WP_011700417.1">
    <property type="nucleotide sequence ID" value="NC_008554.1"/>
</dbReference>
<evidence type="ECO:0000313" key="4">
    <source>
        <dbReference type="EMBL" id="ABK19292.1"/>
    </source>
</evidence>
<dbReference type="Proteomes" id="UP000001784">
    <property type="component" value="Chromosome"/>
</dbReference>
<sequence>MKIVNVLGSPRENGNSALIAKRFCDRAMKLGAEIRTYTLNKLEYCGCQGCMACKTGLDKCVLEDDLTEVLEAVRETDVLVMASPVYFWDISGQLKTFIDRTFSYLVPDFITNPNKSRLAPGKKLVCILAQNNRDRSSFPDIFRKIDYFFKAYGFVDRRLIRAFGVNEPGEVAAHEDVMMLAEKTAEKLCGG</sequence>
<dbReference type="STRING" id="335543.Sfum_3622"/>
<evidence type="ECO:0000256" key="1">
    <source>
        <dbReference type="ARBA" id="ARBA00022630"/>
    </source>
</evidence>
<protein>
    <submittedName>
        <fullName evidence="4">NADPH-dependent FMN reductase</fullName>
    </submittedName>
</protein>
<keyword evidence="5" id="KW-1185">Reference proteome</keyword>
<dbReference type="Pfam" id="PF03358">
    <property type="entry name" value="FMN_red"/>
    <property type="match status" value="1"/>
</dbReference>
<dbReference type="InterPro" id="IPR029039">
    <property type="entry name" value="Flavoprotein-like_sf"/>
</dbReference>
<dbReference type="FunCoup" id="A0LPE0">
    <property type="interactions" value="57"/>
</dbReference>
<evidence type="ECO:0000313" key="5">
    <source>
        <dbReference type="Proteomes" id="UP000001784"/>
    </source>
</evidence>
<dbReference type="KEGG" id="sfu:Sfum_3622"/>
<dbReference type="InterPro" id="IPR051796">
    <property type="entry name" value="ISF_SsuE-like"/>
</dbReference>
<dbReference type="Gene3D" id="3.40.50.360">
    <property type="match status" value="1"/>
</dbReference>
<dbReference type="GO" id="GO:0016491">
    <property type="term" value="F:oxidoreductase activity"/>
    <property type="evidence" value="ECO:0007669"/>
    <property type="project" value="InterPro"/>
</dbReference>
<keyword evidence="1" id="KW-0285">Flavoprotein</keyword>
<dbReference type="PANTHER" id="PTHR43278:SF2">
    <property type="entry name" value="IRON-SULFUR FLAVOPROTEIN"/>
    <property type="match status" value="1"/>
</dbReference>
<dbReference type="InterPro" id="IPR005025">
    <property type="entry name" value="FMN_Rdtase-like_dom"/>
</dbReference>
<accession>A0LPE0</accession>
<dbReference type="HOGENOM" id="CLU_050993_4_2_7"/>
<proteinExistence type="predicted"/>
<dbReference type="InParanoid" id="A0LPE0"/>
<keyword evidence="2" id="KW-0288">FMN</keyword>
<gene>
    <name evidence="4" type="ordered locus">Sfum_3622</name>
</gene>
<organism evidence="4 5">
    <name type="scientific">Syntrophobacter fumaroxidans (strain DSM 10017 / MPOB)</name>
    <dbReference type="NCBI Taxonomy" id="335543"/>
    <lineage>
        <taxon>Bacteria</taxon>
        <taxon>Pseudomonadati</taxon>
        <taxon>Thermodesulfobacteriota</taxon>
        <taxon>Syntrophobacteria</taxon>
        <taxon>Syntrophobacterales</taxon>
        <taxon>Syntrophobacteraceae</taxon>
        <taxon>Syntrophobacter</taxon>
    </lineage>
</organism>
<feature type="domain" description="NADPH-dependent FMN reductase-like" evidence="3">
    <location>
        <begin position="1"/>
        <end position="103"/>
    </location>
</feature>
<dbReference type="OrthoDB" id="6398207at2"/>
<dbReference type="SUPFAM" id="SSF52218">
    <property type="entry name" value="Flavoproteins"/>
    <property type="match status" value="1"/>
</dbReference>
<evidence type="ECO:0000259" key="3">
    <source>
        <dbReference type="Pfam" id="PF03358"/>
    </source>
</evidence>
<dbReference type="AlphaFoldDB" id="A0LPE0"/>
<reference evidence="4 5" key="1">
    <citation type="submission" date="2006-10" db="EMBL/GenBank/DDBJ databases">
        <title>Complete sequence of Syntrophobacter fumaroxidans MPOB.</title>
        <authorList>
            <consortium name="US DOE Joint Genome Institute"/>
            <person name="Copeland A."/>
            <person name="Lucas S."/>
            <person name="Lapidus A."/>
            <person name="Barry K."/>
            <person name="Detter J.C."/>
            <person name="Glavina del Rio T."/>
            <person name="Hammon N."/>
            <person name="Israni S."/>
            <person name="Pitluck S."/>
            <person name="Goltsman E.G."/>
            <person name="Martinez M."/>
            <person name="Schmutz J."/>
            <person name="Larimer F."/>
            <person name="Land M."/>
            <person name="Hauser L."/>
            <person name="Kyrpides N."/>
            <person name="Kim E."/>
            <person name="Boone D.R."/>
            <person name="Brockman F."/>
            <person name="Culley D."/>
            <person name="Ferry J."/>
            <person name="Gunsalus R."/>
            <person name="McInerney M.J."/>
            <person name="Morrison M."/>
            <person name="Plugge C."/>
            <person name="Rohlin L."/>
            <person name="Scholten J."/>
            <person name="Sieber J."/>
            <person name="Stams A.J.M."/>
            <person name="Worm P."/>
            <person name="Henstra A.M."/>
            <person name="Richardson P."/>
        </authorList>
    </citation>
    <scope>NUCLEOTIDE SEQUENCE [LARGE SCALE GENOMIC DNA]</scope>
    <source>
        <strain evidence="5">DSM 10017 / MPOB</strain>
    </source>
</reference>
<name>A0LPE0_SYNFM</name>
<dbReference type="PANTHER" id="PTHR43278">
    <property type="entry name" value="NAD(P)H-DEPENDENT FMN-CONTAINING OXIDOREDUCTASE YWQN-RELATED"/>
    <property type="match status" value="1"/>
</dbReference>
<dbReference type="EMBL" id="CP000478">
    <property type="protein sequence ID" value="ABK19292.1"/>
    <property type="molecule type" value="Genomic_DNA"/>
</dbReference>
<evidence type="ECO:0000256" key="2">
    <source>
        <dbReference type="ARBA" id="ARBA00022643"/>
    </source>
</evidence>
<dbReference type="eggNOG" id="COG0655">
    <property type="taxonomic scope" value="Bacteria"/>
</dbReference>